<feature type="transmembrane region" description="Helical" evidence="7">
    <location>
        <begin position="257"/>
        <end position="276"/>
    </location>
</feature>
<dbReference type="GO" id="GO:0004252">
    <property type="term" value="F:serine-type endopeptidase activity"/>
    <property type="evidence" value="ECO:0007669"/>
    <property type="project" value="InterPro"/>
</dbReference>
<evidence type="ECO:0000259" key="8">
    <source>
        <dbReference type="Pfam" id="PF01694"/>
    </source>
</evidence>
<dbReference type="PANTHER" id="PTHR43731:SF14">
    <property type="entry name" value="PRESENILIN-ASSOCIATED RHOMBOID-LIKE PROTEIN, MITOCHONDRIAL"/>
    <property type="match status" value="1"/>
</dbReference>
<keyword evidence="5 7" id="KW-1133">Transmembrane helix</keyword>
<dbReference type="SUPFAM" id="SSF144091">
    <property type="entry name" value="Rhomboid-like"/>
    <property type="match status" value="1"/>
</dbReference>
<feature type="domain" description="Peptidase S54 rhomboid" evidence="8">
    <location>
        <begin position="203"/>
        <end position="316"/>
    </location>
</feature>
<dbReference type="InterPro" id="IPR050925">
    <property type="entry name" value="Rhomboid_protease_S54"/>
</dbReference>
<organism evidence="9 10">
    <name type="scientific">Malassezia globosa (strain ATCC MYA-4612 / CBS 7966)</name>
    <name type="common">Dandruff-associated fungus</name>
    <dbReference type="NCBI Taxonomy" id="425265"/>
    <lineage>
        <taxon>Eukaryota</taxon>
        <taxon>Fungi</taxon>
        <taxon>Dikarya</taxon>
        <taxon>Basidiomycota</taxon>
        <taxon>Ustilaginomycotina</taxon>
        <taxon>Malasseziomycetes</taxon>
        <taxon>Malasseziales</taxon>
        <taxon>Malasseziaceae</taxon>
        <taxon>Malassezia</taxon>
    </lineage>
</organism>
<dbReference type="RefSeq" id="XP_001730970.1">
    <property type="nucleotide sequence ID" value="XM_001730918.1"/>
</dbReference>
<feature type="transmembrane region" description="Helical" evidence="7">
    <location>
        <begin position="59"/>
        <end position="82"/>
    </location>
</feature>
<evidence type="ECO:0000256" key="5">
    <source>
        <dbReference type="ARBA" id="ARBA00022989"/>
    </source>
</evidence>
<dbReference type="KEGG" id="mgl:MGL_1969"/>
<dbReference type="Proteomes" id="UP000008837">
    <property type="component" value="Unassembled WGS sequence"/>
</dbReference>
<dbReference type="PANTHER" id="PTHR43731">
    <property type="entry name" value="RHOMBOID PROTEASE"/>
    <property type="match status" value="1"/>
</dbReference>
<evidence type="ECO:0000313" key="10">
    <source>
        <dbReference type="Proteomes" id="UP000008837"/>
    </source>
</evidence>
<dbReference type="VEuPathDB" id="FungiDB:MGL_1969"/>
<dbReference type="GeneID" id="5855277"/>
<dbReference type="InParanoid" id="A8Q010"/>
<dbReference type="InterPro" id="IPR035952">
    <property type="entry name" value="Rhomboid-like_sf"/>
</dbReference>
<dbReference type="AlphaFoldDB" id="A8Q010"/>
<sequence length="320" mass="35643">MWRVLIQNCHHRAWSYVDAIRGFHVSTWPSRLSRLSRARPNMNGAPHRRPMVFRIHTPSIGLAIGFVLTTSALAFTSCAAWSTHSNERLFHGSHSLYSLSSLLGVRRNSELLVQDEHAERWAGGYHRLVQYLQAFPQTVRQVGLDVYEGIADAYMALPTYQQAAVPLVALNTAVFVAWLLSPALGTSAWMQRYFVHRPSSVRVITLLTSVSSHQWFPHFLFNNIALWSVGSSAIQALPRNETHGNIPEADTFPQFLAFYISAGLFASLASHLAVAFRWRLPSLTPAERAGLSRRSSLGASGAIYAAFALCACTMPQVQLR</sequence>
<evidence type="ECO:0000313" key="9">
    <source>
        <dbReference type="EMBL" id="EDP43756.1"/>
    </source>
</evidence>
<feature type="transmembrane region" description="Helical" evidence="7">
    <location>
        <begin position="297"/>
        <end position="317"/>
    </location>
</feature>
<dbReference type="OMA" id="WATHDEQ"/>
<reference evidence="9 10" key="1">
    <citation type="journal article" date="2007" name="Proc. Natl. Acad. Sci. U.S.A.">
        <title>Dandruff-associated Malassezia genomes reveal convergent and divergent virulence traits shared with plant and human fungal pathogens.</title>
        <authorList>
            <person name="Xu J."/>
            <person name="Saunders C.W."/>
            <person name="Hu P."/>
            <person name="Grant R.A."/>
            <person name="Boekhout T."/>
            <person name="Kuramae E.E."/>
            <person name="Kronstad J.W."/>
            <person name="Deangelis Y.M."/>
            <person name="Reeder N.L."/>
            <person name="Johnstone K.R."/>
            <person name="Leland M."/>
            <person name="Fieno A.M."/>
            <person name="Begley W.M."/>
            <person name="Sun Y."/>
            <person name="Lacey M.P."/>
            <person name="Chaudhary T."/>
            <person name="Keough T."/>
            <person name="Chu L."/>
            <person name="Sears R."/>
            <person name="Yuan B."/>
            <person name="Dawson T.L.Jr."/>
        </authorList>
    </citation>
    <scope>NUCLEOTIDE SEQUENCE [LARGE SCALE GENOMIC DNA]</scope>
    <source>
        <strain evidence="10">ATCC MYA-4612 / CBS 7966</strain>
    </source>
</reference>
<dbReference type="Pfam" id="PF01694">
    <property type="entry name" value="Rhomboid"/>
    <property type="match status" value="1"/>
</dbReference>
<dbReference type="InterPro" id="IPR022764">
    <property type="entry name" value="Peptidase_S54_rhomboid_dom"/>
</dbReference>
<evidence type="ECO:0000256" key="7">
    <source>
        <dbReference type="SAM" id="Phobius"/>
    </source>
</evidence>
<dbReference type="STRING" id="425265.A8Q010"/>
<comment type="caution">
    <text evidence="9">The sequence shown here is derived from an EMBL/GenBank/DDBJ whole genome shotgun (WGS) entry which is preliminary data.</text>
</comment>
<protein>
    <recommendedName>
        <fullName evidence="8">Peptidase S54 rhomboid domain-containing protein</fullName>
    </recommendedName>
</protein>
<accession>A8Q010</accession>
<proteinExistence type="inferred from homology"/>
<name>A8Q010_MALGO</name>
<evidence type="ECO:0000256" key="6">
    <source>
        <dbReference type="ARBA" id="ARBA00023136"/>
    </source>
</evidence>
<dbReference type="EMBL" id="AAYY01000006">
    <property type="protein sequence ID" value="EDP43756.1"/>
    <property type="molecule type" value="Genomic_DNA"/>
</dbReference>
<evidence type="ECO:0000256" key="2">
    <source>
        <dbReference type="ARBA" id="ARBA00009045"/>
    </source>
</evidence>
<gene>
    <name evidence="9" type="ORF">MGL_1969</name>
</gene>
<dbReference type="GO" id="GO:0006465">
    <property type="term" value="P:signal peptide processing"/>
    <property type="evidence" value="ECO:0007669"/>
    <property type="project" value="TreeGrafter"/>
</dbReference>
<evidence type="ECO:0000256" key="3">
    <source>
        <dbReference type="ARBA" id="ARBA00022692"/>
    </source>
</evidence>
<keyword evidence="6 7" id="KW-0472">Membrane</keyword>
<comment type="similarity">
    <text evidence="2">Belongs to the peptidase S54 family.</text>
</comment>
<dbReference type="Gene3D" id="1.20.1540.10">
    <property type="entry name" value="Rhomboid-like"/>
    <property type="match status" value="1"/>
</dbReference>
<comment type="subcellular location">
    <subcellularLocation>
        <location evidence="1">Membrane</location>
        <topology evidence="1">Multi-pass membrane protein</topology>
    </subcellularLocation>
</comment>
<keyword evidence="4" id="KW-0378">Hydrolase</keyword>
<evidence type="ECO:0000256" key="1">
    <source>
        <dbReference type="ARBA" id="ARBA00004141"/>
    </source>
</evidence>
<evidence type="ECO:0000256" key="4">
    <source>
        <dbReference type="ARBA" id="ARBA00022801"/>
    </source>
</evidence>
<feature type="transmembrane region" description="Helical" evidence="7">
    <location>
        <begin position="163"/>
        <end position="184"/>
    </location>
</feature>
<feature type="transmembrane region" description="Helical" evidence="7">
    <location>
        <begin position="219"/>
        <end position="237"/>
    </location>
</feature>
<dbReference type="GO" id="GO:0016020">
    <property type="term" value="C:membrane"/>
    <property type="evidence" value="ECO:0007669"/>
    <property type="project" value="UniProtKB-SubCell"/>
</dbReference>
<keyword evidence="10" id="KW-1185">Reference proteome</keyword>
<dbReference type="OrthoDB" id="10260614at2759"/>
<keyword evidence="3 7" id="KW-0812">Transmembrane</keyword>